<dbReference type="PANTHER" id="PTHR19879">
    <property type="entry name" value="TRANSCRIPTION INITIATION FACTOR TFIID"/>
    <property type="match status" value="1"/>
</dbReference>
<dbReference type="SUPFAM" id="SSF50998">
    <property type="entry name" value="Quinoprotein alcohol dehydrogenase-like"/>
    <property type="match status" value="1"/>
</dbReference>
<feature type="signal peptide" evidence="2">
    <location>
        <begin position="1"/>
        <end position="24"/>
    </location>
</feature>
<dbReference type="PROSITE" id="PS51257">
    <property type="entry name" value="PROKAR_LIPOPROTEIN"/>
    <property type="match status" value="1"/>
</dbReference>
<dbReference type="InterPro" id="IPR001680">
    <property type="entry name" value="WD40_rpt"/>
</dbReference>
<keyword evidence="1" id="KW-0853">WD repeat</keyword>
<sequence>MKKFLKSSLLLLSSVALLSCTAEAPVRTAQYAVQGIYAAGLSDDGAFSLIGSIQHGGSYWNNSKNERVFNWNHAQGDSTAFSSVDIDPTGEFAATASGQDLVLWNAVTGALDGFWTTPANIQSVKLTQNGDFALVGLNDRTARFFDVKNGGIRQTFQANEIVRTVDITPDGSLGITGDDSSTVILWDIQTGEKKYEWMLNNNVSTVVLSADGKYAFAAAHFGHAKVWSTRSGKELSTIDTGSLPFRNATISQAVFSDNNKTILTGEVNGLVSLVQVSTGVVYKEWELYTKQGGPTGARVLALAYGRDSRYHAIGSNGYLNILQ</sequence>
<proteinExistence type="predicted"/>
<dbReference type="PROSITE" id="PS50082">
    <property type="entry name" value="WD_REPEATS_2"/>
    <property type="match status" value="1"/>
</dbReference>
<feature type="repeat" description="WD" evidence="1">
    <location>
        <begin position="162"/>
        <end position="196"/>
    </location>
</feature>
<comment type="caution">
    <text evidence="3">The sequence shown here is derived from an EMBL/GenBank/DDBJ whole genome shotgun (WGS) entry which is preliminary data.</text>
</comment>
<evidence type="ECO:0000313" key="4">
    <source>
        <dbReference type="Proteomes" id="UP001209713"/>
    </source>
</evidence>
<dbReference type="RefSeq" id="WP_263529040.1">
    <property type="nucleotide sequence ID" value="NZ_JAOVZB010000001.1"/>
</dbReference>
<dbReference type="InterPro" id="IPR015943">
    <property type="entry name" value="WD40/YVTN_repeat-like_dom_sf"/>
</dbReference>
<keyword evidence="2" id="KW-0732">Signal</keyword>
<reference evidence="3 4" key="1">
    <citation type="submission" date="2022-10" db="EMBL/GenBank/DDBJ databases">
        <title>Marinomonas transparenta sp. nov. and Marinomonas sargassi sp. nov., isolated from marine alga (Sargassum natans (L.) Gaillon).</title>
        <authorList>
            <person name="Wang Y."/>
        </authorList>
    </citation>
    <scope>NUCLEOTIDE SEQUENCE [LARGE SCALE GENOMIC DNA]</scope>
    <source>
        <strain evidence="3 4">C2222</strain>
    </source>
</reference>
<dbReference type="EMBL" id="JAOVZB010000001">
    <property type="protein sequence ID" value="MCV2401666.1"/>
    <property type="molecule type" value="Genomic_DNA"/>
</dbReference>
<dbReference type="Gene3D" id="2.130.10.10">
    <property type="entry name" value="YVTN repeat-like/Quinoprotein amine dehydrogenase"/>
    <property type="match status" value="1"/>
</dbReference>
<feature type="chain" id="PRO_5046587264" description="WD40 repeat domain-containing protein" evidence="2">
    <location>
        <begin position="25"/>
        <end position="323"/>
    </location>
</feature>
<dbReference type="Pfam" id="PF00400">
    <property type="entry name" value="WD40"/>
    <property type="match status" value="1"/>
</dbReference>
<name>A0ABT2YP50_9GAMM</name>
<dbReference type="InterPro" id="IPR011047">
    <property type="entry name" value="Quinoprotein_ADH-like_sf"/>
</dbReference>
<accession>A0ABT2YP50</accession>
<organism evidence="3 4">
    <name type="scientific">Marinomonas sargassi</name>
    <dbReference type="NCBI Taxonomy" id="2984494"/>
    <lineage>
        <taxon>Bacteria</taxon>
        <taxon>Pseudomonadati</taxon>
        <taxon>Pseudomonadota</taxon>
        <taxon>Gammaproteobacteria</taxon>
        <taxon>Oceanospirillales</taxon>
        <taxon>Oceanospirillaceae</taxon>
        <taxon>Marinomonas</taxon>
    </lineage>
</organism>
<gene>
    <name evidence="3" type="ORF">OFY17_02100</name>
</gene>
<dbReference type="Proteomes" id="UP001209713">
    <property type="component" value="Unassembled WGS sequence"/>
</dbReference>
<dbReference type="SMART" id="SM00320">
    <property type="entry name" value="WD40"/>
    <property type="match status" value="5"/>
</dbReference>
<dbReference type="PANTHER" id="PTHR19879:SF9">
    <property type="entry name" value="TRANSCRIPTION INITIATION FACTOR TFIID SUBUNIT 5"/>
    <property type="match status" value="1"/>
</dbReference>
<evidence type="ECO:0000313" key="3">
    <source>
        <dbReference type="EMBL" id="MCV2401666.1"/>
    </source>
</evidence>
<evidence type="ECO:0008006" key="5">
    <source>
        <dbReference type="Google" id="ProtNLM"/>
    </source>
</evidence>
<keyword evidence="4" id="KW-1185">Reference proteome</keyword>
<protein>
    <recommendedName>
        <fullName evidence="5">WD40 repeat domain-containing protein</fullName>
    </recommendedName>
</protein>
<evidence type="ECO:0000256" key="2">
    <source>
        <dbReference type="SAM" id="SignalP"/>
    </source>
</evidence>
<evidence type="ECO:0000256" key="1">
    <source>
        <dbReference type="PROSITE-ProRule" id="PRU00221"/>
    </source>
</evidence>